<dbReference type="OrthoDB" id="432970at2759"/>
<dbReference type="STRING" id="1858805.M5FSF2"/>
<reference evidence="1 2" key="1">
    <citation type="journal article" date="2012" name="Science">
        <title>The Paleozoic origin of enzymatic lignin decomposition reconstructed from 31 fungal genomes.</title>
        <authorList>
            <person name="Floudas D."/>
            <person name="Binder M."/>
            <person name="Riley R."/>
            <person name="Barry K."/>
            <person name="Blanchette R.A."/>
            <person name="Henrissat B."/>
            <person name="Martinez A.T."/>
            <person name="Otillar R."/>
            <person name="Spatafora J.W."/>
            <person name="Yadav J.S."/>
            <person name="Aerts A."/>
            <person name="Benoit I."/>
            <person name="Boyd A."/>
            <person name="Carlson A."/>
            <person name="Copeland A."/>
            <person name="Coutinho P.M."/>
            <person name="de Vries R.P."/>
            <person name="Ferreira P."/>
            <person name="Findley K."/>
            <person name="Foster B."/>
            <person name="Gaskell J."/>
            <person name="Glotzer D."/>
            <person name="Gorecki P."/>
            <person name="Heitman J."/>
            <person name="Hesse C."/>
            <person name="Hori C."/>
            <person name="Igarashi K."/>
            <person name="Jurgens J.A."/>
            <person name="Kallen N."/>
            <person name="Kersten P."/>
            <person name="Kohler A."/>
            <person name="Kuees U."/>
            <person name="Kumar T.K.A."/>
            <person name="Kuo A."/>
            <person name="LaButti K."/>
            <person name="Larrondo L.F."/>
            <person name="Lindquist E."/>
            <person name="Ling A."/>
            <person name="Lombard V."/>
            <person name="Lucas S."/>
            <person name="Lundell T."/>
            <person name="Martin R."/>
            <person name="McLaughlin D.J."/>
            <person name="Morgenstern I."/>
            <person name="Morin E."/>
            <person name="Murat C."/>
            <person name="Nagy L.G."/>
            <person name="Nolan M."/>
            <person name="Ohm R.A."/>
            <person name="Patyshakuliyeva A."/>
            <person name="Rokas A."/>
            <person name="Ruiz-Duenas F.J."/>
            <person name="Sabat G."/>
            <person name="Salamov A."/>
            <person name="Samejima M."/>
            <person name="Schmutz J."/>
            <person name="Slot J.C."/>
            <person name="St John F."/>
            <person name="Stenlid J."/>
            <person name="Sun H."/>
            <person name="Sun S."/>
            <person name="Syed K."/>
            <person name="Tsang A."/>
            <person name="Wiebenga A."/>
            <person name="Young D."/>
            <person name="Pisabarro A."/>
            <person name="Eastwood D.C."/>
            <person name="Martin F."/>
            <person name="Cullen D."/>
            <person name="Grigoriev I.V."/>
            <person name="Hibbett D.S."/>
        </authorList>
    </citation>
    <scope>NUCLEOTIDE SEQUENCE [LARGE SCALE GENOMIC DNA]</scope>
    <source>
        <strain evidence="1 2">DJM-731 SS1</strain>
    </source>
</reference>
<organism evidence="1 2">
    <name type="scientific">Dacryopinax primogenitus (strain DJM 731)</name>
    <name type="common">Brown rot fungus</name>
    <dbReference type="NCBI Taxonomy" id="1858805"/>
    <lineage>
        <taxon>Eukaryota</taxon>
        <taxon>Fungi</taxon>
        <taxon>Dikarya</taxon>
        <taxon>Basidiomycota</taxon>
        <taxon>Agaricomycotina</taxon>
        <taxon>Dacrymycetes</taxon>
        <taxon>Dacrymycetales</taxon>
        <taxon>Dacrymycetaceae</taxon>
        <taxon>Dacryopinax</taxon>
    </lineage>
</organism>
<gene>
    <name evidence="1" type="ORF">DACRYDRAFT_44125</name>
</gene>
<protein>
    <submittedName>
        <fullName evidence="1">Uncharacterized protein</fullName>
    </submittedName>
</protein>
<dbReference type="RefSeq" id="XP_040627248.1">
    <property type="nucleotide sequence ID" value="XM_040774556.1"/>
</dbReference>
<dbReference type="Proteomes" id="UP000030653">
    <property type="component" value="Unassembled WGS sequence"/>
</dbReference>
<dbReference type="GeneID" id="63689618"/>
<feature type="non-terminal residue" evidence="1">
    <location>
        <position position="1"/>
    </location>
</feature>
<evidence type="ECO:0000313" key="2">
    <source>
        <dbReference type="Proteomes" id="UP000030653"/>
    </source>
</evidence>
<sequence>DTCILPLSPSLVDRLKPHLQNVEPIANIITEGDELAAWKSLLVIFVERGRAWKHQASCDPICTCGNGLALGSFSKSLWKDLAPHVTRAAISPLFAVSW</sequence>
<evidence type="ECO:0000313" key="1">
    <source>
        <dbReference type="EMBL" id="EJU00351.1"/>
    </source>
</evidence>
<dbReference type="HOGENOM" id="CLU_2339104_0_0_1"/>
<dbReference type="EMBL" id="JH795867">
    <property type="protein sequence ID" value="EJU00351.1"/>
    <property type="molecule type" value="Genomic_DNA"/>
</dbReference>
<accession>M5FSF2</accession>
<feature type="non-terminal residue" evidence="1">
    <location>
        <position position="98"/>
    </location>
</feature>
<name>M5FSF2_DACPD</name>
<proteinExistence type="predicted"/>
<dbReference type="AlphaFoldDB" id="M5FSF2"/>
<keyword evidence="2" id="KW-1185">Reference proteome</keyword>